<evidence type="ECO:0000313" key="3">
    <source>
        <dbReference type="EMBL" id="SDE78030.1"/>
    </source>
</evidence>
<feature type="domain" description="DUF4132" evidence="2">
    <location>
        <begin position="1050"/>
        <end position="1235"/>
    </location>
</feature>
<dbReference type="InterPro" id="IPR025406">
    <property type="entry name" value="DUF4132"/>
</dbReference>
<dbReference type="EMBL" id="FNAP01000012">
    <property type="protein sequence ID" value="SDE78030.1"/>
    <property type="molecule type" value="Genomic_DNA"/>
</dbReference>
<feature type="region of interest" description="Disordered" evidence="1">
    <location>
        <begin position="50"/>
        <end position="76"/>
    </location>
</feature>
<dbReference type="Pfam" id="PF13569">
    <property type="entry name" value="DUF4132"/>
    <property type="match status" value="1"/>
</dbReference>
<protein>
    <recommendedName>
        <fullName evidence="2">DUF4132 domain-containing protein</fullName>
    </recommendedName>
</protein>
<evidence type="ECO:0000256" key="1">
    <source>
        <dbReference type="SAM" id="MobiDB-lite"/>
    </source>
</evidence>
<feature type="compositionally biased region" description="Pro residues" evidence="1">
    <location>
        <begin position="58"/>
        <end position="68"/>
    </location>
</feature>
<gene>
    <name evidence="3" type="ORF">SAMN05421720_11223</name>
</gene>
<reference evidence="3 4" key="1">
    <citation type="submission" date="2016-10" db="EMBL/GenBank/DDBJ databases">
        <authorList>
            <person name="de Groot N.N."/>
        </authorList>
    </citation>
    <scope>NUCLEOTIDE SEQUENCE [LARGE SCALE GENOMIC DNA]</scope>
    <source>
        <strain evidence="3 4">ATCC 700224</strain>
    </source>
</reference>
<dbReference type="InterPro" id="IPR011989">
    <property type="entry name" value="ARM-like"/>
</dbReference>
<dbReference type="InterPro" id="IPR016024">
    <property type="entry name" value="ARM-type_fold"/>
</dbReference>
<dbReference type="OrthoDB" id="9763697at2"/>
<dbReference type="Gene3D" id="1.25.10.10">
    <property type="entry name" value="Leucine-rich Repeat Variant"/>
    <property type="match status" value="1"/>
</dbReference>
<dbReference type="RefSeq" id="WP_143027202.1">
    <property type="nucleotide sequence ID" value="NZ_FNAP01000012.1"/>
</dbReference>
<evidence type="ECO:0000313" key="4">
    <source>
        <dbReference type="Proteomes" id="UP000199412"/>
    </source>
</evidence>
<keyword evidence="4" id="KW-1185">Reference proteome</keyword>
<sequence>MTITQTDRDLLDLPLFDRALIEKSRAENRPLYGHVAGLFCDYLARLAKEQPPKGAPARPGPTAPPPKPGLSARMGAACGRKAPDDAWQTFRDGIVRWVDGRTDTAPDTPGDFSTSGYKLGSVDHERACFGDTLPLTRGLASALHPDAAWNSGQANRLGKLLYMGFEGPRGPRIGPPGRITQCSDEDALIGLCRGAGAAIRNDGFTQGHERLSAAMPSLGLTLDRLGEVLGGDAMQLFRRMFRLFDPNVPSGARTVWYDIGITWDITGFPVFLERNAGRISDELRSQPEEPLGRVLQAAAHFQVLPAYRSLLMGAAADASVKRRRAVVSPLKAYPTEDLEAAVTAALETLTPAARARLLETLALRRPAEVRPLFEHWREIETAAKPKAVLERILARWALGEGDGRVGQAPPEDDAAPPREDDLTGYLAVDGTRVTLPPLPPEDPCPPLEDAALDLIRQASALYNQYCDEYRQKHDHDPTAGRIDEAAIENVRRKAMGQPLIEHPTKPEKTRSHDALFKVWLHFRERRGYRWDRILDHTRAFCEHPGVHWRHLVRLASTDTSHMELLEAEDWEWGELWRRIRAGLDVRLVALAVPGFLTPEHVGWVLRPWRPRTLADLDHPLVWAGFMLRLPDIRDALRTADRAMVRKRHRTDNAAQSVATALTMLEAFPKTPACMQPDLMRIALGPERAWRHRAQALLKDSRAATALIVEALGDGQADMRVEAAHWLGRRGDASVLPALEAALAKEKTPAGRAALMQAMRVLGGDLGRWLAPAALTREAETALKTLRLDAVHWLLPELPGDLAWRDGTPLPESVLQYWVALAVKLKAPGGNPLFDLWLDQMRPEDAARLGLTIFRQWTARDLSPKGEVIARADVAAMDPRDVRRRSLPHFPSWDAYRGSSPAEQGEALAKALAADPIGAADSKGVLGLCARAPGRDIAVLARAYLKKHGERANQAKAVLEAVAAIPDPATIQVIVGAADRLPQKSVRARAGELVEDIAGRQGWTAEELADRTLPTAGFDASGQQALDCGNGRTYGLRLDDDAAVQVLNPEGKAVKALPAPAGDEAEQAKGKAARSALTAIRKEVKQTADQVSHRLFGALCQDRMWPWDLWADVLNAHPIAGRLCRRLVWVGMDAAGHPVAAFRPLADGTLTDVQDQQVDPQGFASVRLAHAGGLSAEQVTAWMAHLRDYDVAPLFDQFPPAVALSEADRAATALQDRRGWLIDTFTLRAQAKRHGYERGPIGDGGGFETYVKRVPGAGLVADLTFSGSQVPEERQTCALLGLTVRRADDDGHGRPVRLGDVPPALLATLRADFIAIGDAGSGFAEDFETYER</sequence>
<name>A0A1G7FQ18_9PROT</name>
<dbReference type="STRING" id="69960.SAMN05421720_11223"/>
<evidence type="ECO:0000259" key="2">
    <source>
        <dbReference type="Pfam" id="PF13569"/>
    </source>
</evidence>
<proteinExistence type="predicted"/>
<organism evidence="3 4">
    <name type="scientific">Rhodospira trueperi</name>
    <dbReference type="NCBI Taxonomy" id="69960"/>
    <lineage>
        <taxon>Bacteria</taxon>
        <taxon>Pseudomonadati</taxon>
        <taxon>Pseudomonadota</taxon>
        <taxon>Alphaproteobacteria</taxon>
        <taxon>Rhodospirillales</taxon>
        <taxon>Rhodospirillaceae</taxon>
        <taxon>Rhodospira</taxon>
    </lineage>
</organism>
<dbReference type="SUPFAM" id="SSF48371">
    <property type="entry name" value="ARM repeat"/>
    <property type="match status" value="1"/>
</dbReference>
<dbReference type="Proteomes" id="UP000199412">
    <property type="component" value="Unassembled WGS sequence"/>
</dbReference>
<accession>A0A1G7FQ18</accession>